<feature type="region of interest" description="Disordered" evidence="9">
    <location>
        <begin position="882"/>
        <end position="906"/>
    </location>
</feature>
<dbReference type="GO" id="GO:0017025">
    <property type="term" value="F:TBP-class protein binding"/>
    <property type="evidence" value="ECO:0007669"/>
    <property type="project" value="InterPro"/>
</dbReference>
<evidence type="ECO:0000256" key="7">
    <source>
        <dbReference type="ARBA" id="ARBA00023125"/>
    </source>
</evidence>
<dbReference type="GO" id="GO:0005634">
    <property type="term" value="C:nucleus"/>
    <property type="evidence" value="ECO:0007669"/>
    <property type="project" value="UniProtKB-SubCell"/>
</dbReference>
<dbReference type="GO" id="GO:0016887">
    <property type="term" value="F:ATP hydrolysis activity"/>
    <property type="evidence" value="ECO:0007669"/>
    <property type="project" value="InterPro"/>
</dbReference>
<evidence type="ECO:0000313" key="12">
    <source>
        <dbReference type="Ensembl" id="ENSMMOP00000010634.1"/>
    </source>
</evidence>
<dbReference type="InterPro" id="IPR000330">
    <property type="entry name" value="SNF2_N"/>
</dbReference>
<name>A0A3Q3WNU5_MOLML</name>
<reference evidence="12" key="1">
    <citation type="submission" date="2025-08" db="UniProtKB">
        <authorList>
            <consortium name="Ensembl"/>
        </authorList>
    </citation>
    <scope>IDENTIFICATION</scope>
</reference>
<dbReference type="SUPFAM" id="SSF48371">
    <property type="entry name" value="ARM repeat"/>
    <property type="match status" value="1"/>
</dbReference>
<dbReference type="SUPFAM" id="SSF52540">
    <property type="entry name" value="P-loop containing nucleoside triphosphate hydrolases"/>
    <property type="match status" value="2"/>
</dbReference>
<evidence type="ECO:0000256" key="3">
    <source>
        <dbReference type="ARBA" id="ARBA00022741"/>
    </source>
</evidence>
<dbReference type="FunFam" id="3.40.50.300:FF:000428">
    <property type="entry name" value="TATA-binding protein-associated factor 172"/>
    <property type="match status" value="1"/>
</dbReference>
<dbReference type="CDD" id="cd18793">
    <property type="entry name" value="SF2_C_SNF"/>
    <property type="match status" value="1"/>
</dbReference>
<dbReference type="InterPro" id="IPR000357">
    <property type="entry name" value="HEAT"/>
</dbReference>
<dbReference type="Pfam" id="PF02985">
    <property type="entry name" value="HEAT"/>
    <property type="match status" value="1"/>
</dbReference>
<keyword evidence="3" id="KW-0547">Nucleotide-binding</keyword>
<dbReference type="Gene3D" id="3.40.50.300">
    <property type="entry name" value="P-loop containing nucleotide triphosphate hydrolases"/>
    <property type="match status" value="1"/>
</dbReference>
<dbReference type="InterPro" id="IPR044078">
    <property type="entry name" value="Mot1_ATP-bd"/>
</dbReference>
<dbReference type="InterPro" id="IPR027417">
    <property type="entry name" value="P-loop_NTPase"/>
</dbReference>
<dbReference type="Gene3D" id="3.40.50.10810">
    <property type="entry name" value="Tandem AAA-ATPase domain"/>
    <property type="match status" value="1"/>
</dbReference>
<feature type="region of interest" description="Disordered" evidence="9">
    <location>
        <begin position="1674"/>
        <end position="1693"/>
    </location>
</feature>
<dbReference type="InterPro" id="IPR049730">
    <property type="entry name" value="SNF2/RAD54-like_C"/>
</dbReference>
<dbReference type="GO" id="GO:0003677">
    <property type="term" value="F:DNA binding"/>
    <property type="evidence" value="ECO:0007669"/>
    <property type="project" value="UniProtKB-KW"/>
</dbReference>
<dbReference type="STRING" id="94237.ENSMMOP00000010634"/>
<dbReference type="InterPro" id="IPR022707">
    <property type="entry name" value="Mot1_central_dom"/>
</dbReference>
<dbReference type="InterPro" id="IPR014001">
    <property type="entry name" value="Helicase_ATP-bd"/>
</dbReference>
<protein>
    <submittedName>
        <fullName evidence="12">Uncharacterized protein</fullName>
    </submittedName>
</protein>
<feature type="compositionally biased region" description="Basic and acidic residues" evidence="9">
    <location>
        <begin position="159"/>
        <end position="171"/>
    </location>
</feature>
<reference evidence="12" key="2">
    <citation type="submission" date="2025-09" db="UniProtKB">
        <authorList>
            <consortium name="Ensembl"/>
        </authorList>
    </citation>
    <scope>IDENTIFICATION</scope>
</reference>
<keyword evidence="2" id="KW-0677">Repeat</keyword>
<dbReference type="CDD" id="cd17999">
    <property type="entry name" value="DEXHc_Mot1"/>
    <property type="match status" value="1"/>
</dbReference>
<evidence type="ECO:0000256" key="9">
    <source>
        <dbReference type="SAM" id="MobiDB-lite"/>
    </source>
</evidence>
<dbReference type="InterPro" id="IPR038718">
    <property type="entry name" value="SNF2-like_sf"/>
</dbReference>
<keyword evidence="6" id="KW-0067">ATP-binding</keyword>
<dbReference type="Gene3D" id="1.25.10.10">
    <property type="entry name" value="Leucine-rich Repeat Variant"/>
    <property type="match status" value="1"/>
</dbReference>
<evidence type="ECO:0000259" key="11">
    <source>
        <dbReference type="PROSITE" id="PS51194"/>
    </source>
</evidence>
<dbReference type="OMA" id="WYSDIAC"/>
<evidence type="ECO:0000256" key="5">
    <source>
        <dbReference type="ARBA" id="ARBA00022806"/>
    </source>
</evidence>
<dbReference type="InterPro" id="IPR011989">
    <property type="entry name" value="ARM-like"/>
</dbReference>
<organism evidence="12 13">
    <name type="scientific">Mola mola</name>
    <name type="common">Ocean sunfish</name>
    <name type="synonym">Tetraodon mola</name>
    <dbReference type="NCBI Taxonomy" id="94237"/>
    <lineage>
        <taxon>Eukaryota</taxon>
        <taxon>Metazoa</taxon>
        <taxon>Chordata</taxon>
        <taxon>Craniata</taxon>
        <taxon>Vertebrata</taxon>
        <taxon>Euteleostomi</taxon>
        <taxon>Actinopterygii</taxon>
        <taxon>Neopterygii</taxon>
        <taxon>Teleostei</taxon>
        <taxon>Neoteleostei</taxon>
        <taxon>Acanthomorphata</taxon>
        <taxon>Eupercaria</taxon>
        <taxon>Tetraodontiformes</taxon>
        <taxon>Molidae</taxon>
        <taxon>Mola</taxon>
    </lineage>
</organism>
<keyword evidence="7" id="KW-0238">DNA-binding</keyword>
<dbReference type="PANTHER" id="PTHR36498">
    <property type="entry name" value="TATA-BINDING PROTEIN-ASSOCIATED FACTOR 172"/>
    <property type="match status" value="1"/>
</dbReference>
<evidence type="ECO:0000256" key="8">
    <source>
        <dbReference type="ARBA" id="ARBA00023242"/>
    </source>
</evidence>
<dbReference type="GO" id="GO:0005524">
    <property type="term" value="F:ATP binding"/>
    <property type="evidence" value="ECO:0007669"/>
    <property type="project" value="UniProtKB-KW"/>
</dbReference>
<feature type="domain" description="Helicase ATP-binding" evidence="10">
    <location>
        <begin position="1151"/>
        <end position="1326"/>
    </location>
</feature>
<feature type="compositionally biased region" description="Basic residues" evidence="9">
    <location>
        <begin position="144"/>
        <end position="158"/>
    </location>
</feature>
<keyword evidence="4" id="KW-0378">Hydrolase</keyword>
<comment type="subcellular location">
    <subcellularLocation>
        <location evidence="1">Nucleus</location>
    </subcellularLocation>
</comment>
<feature type="region of interest" description="Disordered" evidence="9">
    <location>
        <begin position="139"/>
        <end position="184"/>
    </location>
</feature>
<dbReference type="Ensembl" id="ENSMMOT00000010817.1">
    <property type="protein sequence ID" value="ENSMMOP00000010634.1"/>
    <property type="gene ID" value="ENSMMOG00000008201.1"/>
</dbReference>
<evidence type="ECO:0000256" key="2">
    <source>
        <dbReference type="ARBA" id="ARBA00022737"/>
    </source>
</evidence>
<dbReference type="PROSITE" id="PS51192">
    <property type="entry name" value="HELICASE_ATP_BIND_1"/>
    <property type="match status" value="1"/>
</dbReference>
<evidence type="ECO:0000313" key="13">
    <source>
        <dbReference type="Proteomes" id="UP000261620"/>
    </source>
</evidence>
<evidence type="ECO:0000259" key="10">
    <source>
        <dbReference type="PROSITE" id="PS51192"/>
    </source>
</evidence>
<proteinExistence type="predicted"/>
<dbReference type="GO" id="GO:0004386">
    <property type="term" value="F:helicase activity"/>
    <property type="evidence" value="ECO:0007669"/>
    <property type="project" value="UniProtKB-KW"/>
</dbReference>
<dbReference type="Proteomes" id="UP000261620">
    <property type="component" value="Unplaced"/>
</dbReference>
<evidence type="ECO:0000256" key="4">
    <source>
        <dbReference type="ARBA" id="ARBA00022801"/>
    </source>
</evidence>
<keyword evidence="8" id="KW-0539">Nucleus</keyword>
<feature type="compositionally biased region" description="Basic and acidic residues" evidence="9">
    <location>
        <begin position="1674"/>
        <end position="1683"/>
    </location>
</feature>
<dbReference type="InterPro" id="IPR044972">
    <property type="entry name" value="Mot1"/>
</dbReference>
<evidence type="ECO:0000256" key="6">
    <source>
        <dbReference type="ARBA" id="ARBA00022840"/>
    </source>
</evidence>
<feature type="domain" description="Helicase C-terminal" evidence="11">
    <location>
        <begin position="1508"/>
        <end position="1662"/>
    </location>
</feature>
<accession>A0A3Q3WNU5</accession>
<dbReference type="SMART" id="SM00490">
    <property type="entry name" value="HELICc"/>
    <property type="match status" value="1"/>
</dbReference>
<evidence type="ECO:0000256" key="1">
    <source>
        <dbReference type="ARBA" id="ARBA00004123"/>
    </source>
</evidence>
<dbReference type="Pfam" id="PF00176">
    <property type="entry name" value="SNF2-rel_dom"/>
    <property type="match status" value="1"/>
</dbReference>
<dbReference type="Pfam" id="PF00271">
    <property type="entry name" value="Helicase_C"/>
    <property type="match status" value="1"/>
</dbReference>
<keyword evidence="13" id="KW-1185">Reference proteome</keyword>
<keyword evidence="5" id="KW-0347">Helicase</keyword>
<dbReference type="PANTHER" id="PTHR36498:SF1">
    <property type="entry name" value="TATA-BINDING PROTEIN-ASSOCIATED FACTOR 172"/>
    <property type="match status" value="1"/>
</dbReference>
<dbReference type="FunFam" id="3.40.50.10810:FF:000009">
    <property type="entry name" value="B-TFIID TATA-box-binding protein-associated factor 1"/>
    <property type="match status" value="1"/>
</dbReference>
<dbReference type="InterPro" id="IPR001650">
    <property type="entry name" value="Helicase_C-like"/>
</dbReference>
<dbReference type="InterPro" id="IPR016024">
    <property type="entry name" value="ARM-type_fold"/>
</dbReference>
<dbReference type="Pfam" id="PF12054">
    <property type="entry name" value="DUF3535"/>
    <property type="match status" value="1"/>
</dbReference>
<sequence length="1723" mass="192458">PVTRKAAAQQLGEVVRLHPHELNSLVSKVLTYLRSPNWDTRIAAGQAVEAIVKNIPEWDPTPKPKEAEMDPKERLARQRKLLQKKLGLDMGAAIGMDTEELFNDEDLDYTCQTSGLRGHGSKATTIQAAELIDSEFRPGMSSRQKNKAKRMAKLVAKQRSRDIDPNEKSNDSFEGEPEEKRRKTTNVVIDQPATEHKVLIDNVPDNSSLLEETHEWPLESFCEELCNDLFNPSWEVRHGAGTGLREILKSHGAGGGKLVGSTAEQMLRQHQEWIEDVVIRLLCVFALDRFGDFVSDEVVAPVRETCAQTLGVYALAVRQDLISVLLPRVLPAVTVGLQDLDDDVRAVAASALIPVVEGLVQLLPSKVPFIVNTLWDALLDLDDLTASTNSIMTLLSSLLTYPQVRQCSMQQSLTVLVPRVWPFLRHTISSVRRAALETLFTLLSKADQSCAMWINPILQDMLRHIFQSCILESNEEILELIQKVWIELLSQVPQQYVVAASCPWMGAWLCLMMQASHIPIDLNMLLEVKARSKDKASTKARQGTIQVKETVQEYIAGAETVTDDPVTRDYVVVRARLMASKLLGALCRCICDPQLNAASQEIRPAESLGQLLLFHLNSKSALQRITVALVLCEWAALQKDCQIVSSMVQPRLLAILSEQLYYDEIAIPFTRMQNECKQLIALLADSNIDLQDRLNCSVFTIDQANELVTSIFTESTVGLNVKSKQWQALDSKRQQAQATVTETSAEWQQLHLRVHMFTACAVINLQVLPDKLNPLVRPLMEAIKREENTLVQGCAASFIAKLLQQCAGRSPCPNPKIIKNLCGSACMDSVTTPSSACPVPPTQENAKGGLEKDVMHHMVNKTRGIITLYRHQRAAFAITSKRGPAPKAPKTPNTELPPGCTISTDNDEVQMDTESKKPFLIQRRGAEFSLTTIARYFGVDLTKTLPYLWENTVGPLRAMVTENHSIGMSIINLERGDTAAQEVVNSLQVLEIMAGAMAAELKLLLLEHLPHLFTSLQHPYTAVRHMAARCVGVFSKIAMLETMDSFLERVLPWDGSIILVFVPVLGRMSDPSDSVRFMATQCFATLIRLLPLEAGIPDPPAMSADLIRQKARERHFLEQLLDGKKLENYKIPVPIKAELRKYQQDGVNWLSFLNKYKLHGILCDDMGLGKTLQSICILAGDHYLRAQEHARTKAADCSPMPSLVVCPPTLTGHWVDEVGKFCAKEYLNPLHYTGPPTERMRLQHQVKKHNLIVASYDVVRNDIDFFRHIKFNYCILDEGHVIKNGKTKLSKAIKQLAANFRVILSGTPIQNNVLELWSLFDFLMPGFLGTERQFAARYGKPILASRDAKSSSREQEAGVLAMEALHRQVLPFLLRRMKEDVLQDLPPKIIQDYYCSLSPLQVQLYEDFAKSRAKASVDDSICTASTEEEEKPKLKATGHVFQALQYLRKLCNHPSLVLTPQHPEYKRITEELSGQNSSLRDIQHAPKLSALKQLLLDCGLGGGGGSEGGTEAVVAQHRVLIFCQLKSMLDIVEHDLLRPKLPSVTYLRLDGSVQAGLRHSIVSRFNNDPSIDVLLLTTHVGGLGLNLTGADTVVFVEHDWNPMRDLQAMDRAHRIGQKRVVNVYRLITRGTLEEKIMGLQKFKMSIANTVISQDNSSLQSMGTDQLLNLFTLDKGEKSEKDDQSPSTSGKASMKSVLEGLGELWDQQQYDTEYNLDNFMHSLQ</sequence>
<dbReference type="PROSITE" id="PS51194">
    <property type="entry name" value="HELICASE_CTER"/>
    <property type="match status" value="1"/>
</dbReference>
<dbReference type="SMART" id="SM00487">
    <property type="entry name" value="DEXDc"/>
    <property type="match status" value="1"/>
</dbReference>